<comment type="function">
    <text evidence="2">May play the central regulatory role in sporulation. It may be an element of the effector pathway responsible for the activation of sporulation genes in response to nutritional stress. Spo0A may act in concert with spo0H (a sigma factor) to control the expression of some genes that are critical to the sporulation process.</text>
</comment>
<evidence type="ECO:0000259" key="4">
    <source>
        <dbReference type="PROSITE" id="PS50110"/>
    </source>
</evidence>
<feature type="domain" description="Response regulatory" evidence="4">
    <location>
        <begin position="3"/>
        <end position="122"/>
    </location>
</feature>
<dbReference type="InterPro" id="IPR046947">
    <property type="entry name" value="LytR-like"/>
</dbReference>
<dbReference type="PANTHER" id="PTHR37299">
    <property type="entry name" value="TRANSCRIPTIONAL REGULATOR-RELATED"/>
    <property type="match status" value="1"/>
</dbReference>
<dbReference type="EMBL" id="JACOOX010000005">
    <property type="protein sequence ID" value="MBC5663283.1"/>
    <property type="molecule type" value="Genomic_DNA"/>
</dbReference>
<dbReference type="Proteomes" id="UP000615234">
    <property type="component" value="Unassembled WGS sequence"/>
</dbReference>
<gene>
    <name evidence="5" type="ORF">H8S09_10320</name>
</gene>
<evidence type="ECO:0000256" key="2">
    <source>
        <dbReference type="ARBA" id="ARBA00024867"/>
    </source>
</evidence>
<proteinExistence type="predicted"/>
<sequence>MIHIAICDDSKQERQILAALFKRYQELHATPLQIHIFQNGFSLLDAIDQGKRFDITILDILMPGENGIEIARNIRASGADTEIIFLTSSPEYAVDSYEVKAQNYLLKPVTEEKFFASIDSILAELDEKDTASFIIYTTEKQYSRIRVSSLVYGEVTHRTITLHLADQTMISAVMTFTEFQDILKAYPGFIYPHRSYAVNMNYIQYVTKSDIILTDGQKIPLSRNNYMKISEQFLNFAYTNSFGK</sequence>
<dbReference type="PANTHER" id="PTHR37299:SF1">
    <property type="entry name" value="STAGE 0 SPORULATION PROTEIN A HOMOLOG"/>
    <property type="match status" value="1"/>
</dbReference>
<feature type="modified residue" description="4-aspartylphosphate" evidence="3">
    <location>
        <position position="59"/>
    </location>
</feature>
<dbReference type="InterPro" id="IPR011006">
    <property type="entry name" value="CheY-like_superfamily"/>
</dbReference>
<comment type="caution">
    <text evidence="5">The sequence shown here is derived from an EMBL/GenBank/DDBJ whole genome shotgun (WGS) entry which is preliminary data.</text>
</comment>
<dbReference type="Pfam" id="PF00072">
    <property type="entry name" value="Response_reg"/>
    <property type="match status" value="1"/>
</dbReference>
<keyword evidence="3" id="KW-0597">Phosphoprotein</keyword>
<dbReference type="InterPro" id="IPR001789">
    <property type="entry name" value="Sig_transdc_resp-reg_receiver"/>
</dbReference>
<reference evidence="5 6" key="1">
    <citation type="submission" date="2020-08" db="EMBL/GenBank/DDBJ databases">
        <title>Genome public.</title>
        <authorList>
            <person name="Liu C."/>
            <person name="Sun Q."/>
        </authorList>
    </citation>
    <scope>NUCLEOTIDE SEQUENCE [LARGE SCALE GENOMIC DNA]</scope>
    <source>
        <strain evidence="5 6">NSJ-10</strain>
    </source>
</reference>
<dbReference type="PROSITE" id="PS50110">
    <property type="entry name" value="RESPONSE_REGULATORY"/>
    <property type="match status" value="1"/>
</dbReference>
<name>A0A8I0AG37_9FIRM</name>
<keyword evidence="6" id="KW-1185">Reference proteome</keyword>
<dbReference type="InterPro" id="IPR007492">
    <property type="entry name" value="LytTR_DNA-bd_dom"/>
</dbReference>
<evidence type="ECO:0000256" key="3">
    <source>
        <dbReference type="PROSITE-ProRule" id="PRU00169"/>
    </source>
</evidence>
<dbReference type="RefSeq" id="WP_186847831.1">
    <property type="nucleotide sequence ID" value="NZ_JACOOX010000005.1"/>
</dbReference>
<dbReference type="Gene3D" id="3.40.50.2300">
    <property type="match status" value="1"/>
</dbReference>
<evidence type="ECO:0000313" key="5">
    <source>
        <dbReference type="EMBL" id="MBC5663283.1"/>
    </source>
</evidence>
<dbReference type="SUPFAM" id="SSF52172">
    <property type="entry name" value="CheY-like"/>
    <property type="match status" value="1"/>
</dbReference>
<accession>A0A8I0AG37</accession>
<dbReference type="AlphaFoldDB" id="A0A8I0AG37"/>
<dbReference type="SMART" id="SM00448">
    <property type="entry name" value="REC"/>
    <property type="match status" value="1"/>
</dbReference>
<dbReference type="GO" id="GO:0000156">
    <property type="term" value="F:phosphorelay response regulator activity"/>
    <property type="evidence" value="ECO:0007669"/>
    <property type="project" value="InterPro"/>
</dbReference>
<dbReference type="Gene3D" id="2.40.50.1020">
    <property type="entry name" value="LytTr DNA-binding domain"/>
    <property type="match status" value="1"/>
</dbReference>
<evidence type="ECO:0000256" key="1">
    <source>
        <dbReference type="ARBA" id="ARBA00018672"/>
    </source>
</evidence>
<dbReference type="GO" id="GO:0003677">
    <property type="term" value="F:DNA binding"/>
    <property type="evidence" value="ECO:0007669"/>
    <property type="project" value="InterPro"/>
</dbReference>
<dbReference type="SMART" id="SM00850">
    <property type="entry name" value="LytTR"/>
    <property type="match status" value="1"/>
</dbReference>
<protein>
    <recommendedName>
        <fullName evidence="1">Stage 0 sporulation protein A homolog</fullName>
    </recommendedName>
</protein>
<dbReference type="CDD" id="cd00156">
    <property type="entry name" value="REC"/>
    <property type="match status" value="1"/>
</dbReference>
<evidence type="ECO:0000313" key="6">
    <source>
        <dbReference type="Proteomes" id="UP000615234"/>
    </source>
</evidence>
<dbReference type="Pfam" id="PF04397">
    <property type="entry name" value="LytTR"/>
    <property type="match status" value="1"/>
</dbReference>
<organism evidence="5 6">
    <name type="scientific">Coprococcus hominis</name>
    <name type="common">ex Liu et al. 2022</name>
    <dbReference type="NCBI Taxonomy" id="2763039"/>
    <lineage>
        <taxon>Bacteria</taxon>
        <taxon>Bacillati</taxon>
        <taxon>Bacillota</taxon>
        <taxon>Clostridia</taxon>
        <taxon>Lachnospirales</taxon>
        <taxon>Lachnospiraceae</taxon>
        <taxon>Coprococcus</taxon>
    </lineage>
</organism>